<evidence type="ECO:0000313" key="5">
    <source>
        <dbReference type="Proteomes" id="UP000078534"/>
    </source>
</evidence>
<organism evidence="4 5">
    <name type="scientific">Metabacillus litoralis</name>
    <dbReference type="NCBI Taxonomy" id="152268"/>
    <lineage>
        <taxon>Bacteria</taxon>
        <taxon>Bacillati</taxon>
        <taxon>Bacillota</taxon>
        <taxon>Bacilli</taxon>
        <taxon>Bacillales</taxon>
        <taxon>Bacillaceae</taxon>
        <taxon>Metabacillus</taxon>
    </lineage>
</organism>
<dbReference type="Proteomes" id="UP000078534">
    <property type="component" value="Unassembled WGS sequence"/>
</dbReference>
<reference evidence="5" key="1">
    <citation type="submission" date="2016-04" db="EMBL/GenBank/DDBJ databases">
        <authorList>
            <person name="Lyu Z."/>
            <person name="Lyu W."/>
        </authorList>
    </citation>
    <scope>NUCLEOTIDE SEQUENCE [LARGE SCALE GENOMIC DNA]</scope>
    <source>
        <strain evidence="5">C44</strain>
    </source>
</reference>
<dbReference type="RefSeq" id="WP_066339770.1">
    <property type="nucleotide sequence ID" value="NZ_LWSG01000045.1"/>
</dbReference>
<comment type="caution">
    <text evidence="4">The sequence shown here is derived from an EMBL/GenBank/DDBJ whole genome shotgun (WGS) entry which is preliminary data.</text>
</comment>
<dbReference type="GO" id="GO:0031411">
    <property type="term" value="C:gas vesicle"/>
    <property type="evidence" value="ECO:0007669"/>
    <property type="project" value="UniProtKB-SubCell"/>
</dbReference>
<dbReference type="AlphaFoldDB" id="A0A179SQ86"/>
<dbReference type="GO" id="GO:0031412">
    <property type="term" value="P:gas vesicle organization"/>
    <property type="evidence" value="ECO:0007669"/>
    <property type="project" value="InterPro"/>
</dbReference>
<dbReference type="OrthoDB" id="146444at2"/>
<dbReference type="InterPro" id="IPR009430">
    <property type="entry name" value="GvpL/GvpF"/>
</dbReference>
<dbReference type="PANTHER" id="PTHR36852">
    <property type="entry name" value="PROTEIN GVPL 2"/>
    <property type="match status" value="1"/>
</dbReference>
<protein>
    <submittedName>
        <fullName evidence="4">Gas vesicle protein GvpL</fullName>
    </submittedName>
</protein>
<evidence type="ECO:0000256" key="1">
    <source>
        <dbReference type="ARBA" id="ARBA00022987"/>
    </source>
</evidence>
<gene>
    <name evidence="4" type="ORF">A6K24_12475</name>
</gene>
<comment type="subcellular location">
    <subcellularLocation>
        <location evidence="2">Gas vesicle</location>
    </subcellularLocation>
</comment>
<sequence length="279" mass="32593">MANFTYLYGLVPTKEAENQSFPSMKGFDGQTEPFTIVIQDITAIVSLLDSKQYSEEIIQDKINQDMEWLQEKAFHHHETVINLAKLYTIVPMKFCTIYQNQERLIEAIRSTRERIAATFKALSGNEEWNLKIYCEDSQLKKHVSEKNPVIEAKKAEISGLPKGRQFFELKKIDKLIDSELEKEKHRVSKSIHHQLKHFVIQGNVKRNWNKDVTGRRENMTWNGVYLVSEKNVEPFLKQIKQYEDNMLGLGWRFEASGPWPAYHFSSFIGEGNHVDKRIN</sequence>
<evidence type="ECO:0000313" key="4">
    <source>
        <dbReference type="EMBL" id="OAS82462.1"/>
    </source>
</evidence>
<evidence type="ECO:0000256" key="3">
    <source>
        <dbReference type="ARBA" id="ARBA00035643"/>
    </source>
</evidence>
<dbReference type="EMBL" id="LWSG01000045">
    <property type="protein sequence ID" value="OAS82462.1"/>
    <property type="molecule type" value="Genomic_DNA"/>
</dbReference>
<dbReference type="PANTHER" id="PTHR36852:SF1">
    <property type="entry name" value="PROTEIN GVPL 2"/>
    <property type="match status" value="1"/>
</dbReference>
<comment type="similarity">
    <text evidence="3">Belongs to the gas vesicle GvpF/GvpL family.</text>
</comment>
<accession>A0A179SQ86</accession>
<dbReference type="STRING" id="152268.A6K24_12475"/>
<keyword evidence="1" id="KW-0304">Gas vesicle</keyword>
<name>A0A179SQ86_9BACI</name>
<proteinExistence type="inferred from homology"/>
<keyword evidence="5" id="KW-1185">Reference proteome</keyword>
<dbReference type="Pfam" id="PF06386">
    <property type="entry name" value="GvpL_GvpF"/>
    <property type="match status" value="1"/>
</dbReference>
<evidence type="ECO:0000256" key="2">
    <source>
        <dbReference type="ARBA" id="ARBA00035108"/>
    </source>
</evidence>